<dbReference type="InterPro" id="IPR011042">
    <property type="entry name" value="6-blade_b-propeller_TolB-like"/>
</dbReference>
<evidence type="ECO:0000313" key="1">
    <source>
        <dbReference type="EMBL" id="KNZ42891.1"/>
    </source>
</evidence>
<dbReference type="Gene3D" id="2.120.10.30">
    <property type="entry name" value="TolB, C-terminal domain"/>
    <property type="match status" value="1"/>
</dbReference>
<sequence>MKENNAVAFIAYDPANEEKTNLYYAEIKTGTLELIPNLLAENVTNFDVNDINNQIIFVENAMNNQNISIWTAETATSKIVATGNFGTGSFTPNGEKIIFTKYSPSFNSQYQSIWIMNSDGENPLQITAPLKLNSRVMCHPFKPNLYFSVEKNAADIISGNDSILSQTYQVNYTIE</sequence>
<dbReference type="EMBL" id="LGYO01000008">
    <property type="protein sequence ID" value="KNZ42891.1"/>
    <property type="molecule type" value="Genomic_DNA"/>
</dbReference>
<dbReference type="Proteomes" id="UP000036873">
    <property type="component" value="Unassembled WGS sequence"/>
</dbReference>
<evidence type="ECO:0000313" key="2">
    <source>
        <dbReference type="Proteomes" id="UP000036873"/>
    </source>
</evidence>
<organism evidence="1 2">
    <name type="scientific">Acetobacterium bakii</name>
    <dbReference type="NCBI Taxonomy" id="52689"/>
    <lineage>
        <taxon>Bacteria</taxon>
        <taxon>Bacillati</taxon>
        <taxon>Bacillota</taxon>
        <taxon>Clostridia</taxon>
        <taxon>Eubacteriales</taxon>
        <taxon>Eubacteriaceae</taxon>
        <taxon>Acetobacterium</taxon>
    </lineage>
</organism>
<reference evidence="2" key="1">
    <citation type="submission" date="2015-07" db="EMBL/GenBank/DDBJ databases">
        <title>Draft genome sequence of Acetobacterium bakii DSM 8293, a potential psychrophilic chemical producer through syngas fermentation.</title>
        <authorList>
            <person name="Song Y."/>
            <person name="Hwang S."/>
            <person name="Cho B.-K."/>
        </authorList>
    </citation>
    <scope>NUCLEOTIDE SEQUENCE [LARGE SCALE GENOMIC DNA]</scope>
    <source>
        <strain evidence="2">DSM 8239</strain>
    </source>
</reference>
<accession>A0A0L6U319</accession>
<gene>
    <name evidence="1" type="ORF">AKG39_03990</name>
</gene>
<protein>
    <recommendedName>
        <fullName evidence="3">DUF5050 domain-containing protein</fullName>
    </recommendedName>
</protein>
<name>A0A0L6U319_9FIRM</name>
<dbReference type="SUPFAM" id="SSF69304">
    <property type="entry name" value="Tricorn protease N-terminal domain"/>
    <property type="match status" value="1"/>
</dbReference>
<proteinExistence type="predicted"/>
<dbReference type="AlphaFoldDB" id="A0A0L6U319"/>
<dbReference type="STRING" id="52689.AKG39_03990"/>
<keyword evidence="2" id="KW-1185">Reference proteome</keyword>
<comment type="caution">
    <text evidence="1">The sequence shown here is derived from an EMBL/GenBank/DDBJ whole genome shotgun (WGS) entry which is preliminary data.</text>
</comment>
<evidence type="ECO:0008006" key="3">
    <source>
        <dbReference type="Google" id="ProtNLM"/>
    </source>
</evidence>